<gene>
    <name evidence="1" type="ORF">M441DRAFT_260653</name>
</gene>
<name>A0A2T3YZE5_TRIA4</name>
<evidence type="ECO:0000313" key="1">
    <source>
        <dbReference type="EMBL" id="PTB37915.1"/>
    </source>
</evidence>
<protein>
    <submittedName>
        <fullName evidence="1">Uncharacterized protein</fullName>
    </submittedName>
</protein>
<accession>A0A2T3YZE5</accession>
<sequence length="104" mass="11470">MAKGKKEKRGGSLARAKAFAQERMQDVHWRTSNWGAAGLATRADEWLLPVVPPPPKSRARRQVKALARTSGASKSWVFATTIFASLAGKHVCRRSTITAFRLSH</sequence>
<dbReference type="AlphaFoldDB" id="A0A2T3YZE5"/>
<proteinExistence type="predicted"/>
<reference evidence="1 2" key="1">
    <citation type="submission" date="2016-07" db="EMBL/GenBank/DDBJ databases">
        <title>Multiple horizontal gene transfer events from other fungi enriched the ability of initially mycotrophic Trichoderma (Ascomycota) to feed on dead plant biomass.</title>
        <authorList>
            <consortium name="DOE Joint Genome Institute"/>
            <person name="Aerts A."/>
            <person name="Atanasova L."/>
            <person name="Chenthamara K."/>
            <person name="Zhang J."/>
            <person name="Grujic M."/>
            <person name="Henrissat B."/>
            <person name="Kuo A."/>
            <person name="Salamov A."/>
            <person name="Lipzen A."/>
            <person name="Labutti K."/>
            <person name="Barry K."/>
            <person name="Miao Y."/>
            <person name="Rahimi M.J."/>
            <person name="Shen Q."/>
            <person name="Grigoriev I.V."/>
            <person name="Kubicek C.P."/>
            <person name="Druzhinina I.S."/>
        </authorList>
    </citation>
    <scope>NUCLEOTIDE SEQUENCE [LARGE SCALE GENOMIC DNA]</scope>
    <source>
        <strain evidence="1 2">CBS 433.97</strain>
    </source>
</reference>
<evidence type="ECO:0000313" key="2">
    <source>
        <dbReference type="Proteomes" id="UP000240493"/>
    </source>
</evidence>
<organism evidence="1 2">
    <name type="scientific">Trichoderma asperellum (strain ATCC 204424 / CBS 433.97 / NBRC 101777)</name>
    <dbReference type="NCBI Taxonomy" id="1042311"/>
    <lineage>
        <taxon>Eukaryota</taxon>
        <taxon>Fungi</taxon>
        <taxon>Dikarya</taxon>
        <taxon>Ascomycota</taxon>
        <taxon>Pezizomycotina</taxon>
        <taxon>Sordariomycetes</taxon>
        <taxon>Hypocreomycetidae</taxon>
        <taxon>Hypocreales</taxon>
        <taxon>Hypocreaceae</taxon>
        <taxon>Trichoderma</taxon>
    </lineage>
</organism>
<keyword evidence="2" id="KW-1185">Reference proteome</keyword>
<dbReference type="Proteomes" id="UP000240493">
    <property type="component" value="Unassembled WGS sequence"/>
</dbReference>
<dbReference type="EMBL" id="KZ679267">
    <property type="protein sequence ID" value="PTB37915.1"/>
    <property type="molecule type" value="Genomic_DNA"/>
</dbReference>